<reference evidence="2 4" key="1">
    <citation type="journal article" date="2003" name="J. Gen. Virol.">
        <title>The human cytomegalovirus genome revisited: comparison with the chimpanzee cytomegalovirus genome.</title>
        <authorList>
            <person name="Davison A.J."/>
            <person name="Dolan A."/>
            <person name="Akter P."/>
            <person name="Addison C."/>
            <person name="Dargan D.J."/>
            <person name="Alcendor D.J."/>
            <person name="McGeoch D.J."/>
            <person name="Hayward G.S."/>
        </authorList>
    </citation>
    <scope>NUCLEOTIDE SEQUENCE [LARGE SCALE GENOMIC DNA]</scope>
    <source>
        <strain evidence="2">Heberling</strain>
    </source>
</reference>
<organism evidence="2 4">
    <name type="scientific">Panine betaherpesvirus 2</name>
    <name type="common">Chimpanzee cytomegalovirus</name>
    <dbReference type="NCBI Taxonomy" id="188763"/>
    <lineage>
        <taxon>Viruses</taxon>
        <taxon>Duplodnaviria</taxon>
        <taxon>Heunggongvirae</taxon>
        <taxon>Peploviricota</taxon>
        <taxon>Herviviricetes</taxon>
        <taxon>Herpesvirales</taxon>
        <taxon>Orthoherpesviridae</taxon>
        <taxon>Betaherpesvirinae</taxon>
        <taxon>Cytomegalovirus</taxon>
        <taxon>Cytomegalovirus paninebeta2</taxon>
    </lineage>
</organism>
<keyword evidence="1" id="KW-0472">Membrane</keyword>
<dbReference type="RefSeq" id="NP_612769.1">
    <property type="nucleotide sequence ID" value="NC_003521.1"/>
</dbReference>
<dbReference type="GeneID" id="935595"/>
<evidence type="ECO:0000313" key="3">
    <source>
        <dbReference type="EMBL" id="QXV67889.1"/>
    </source>
</evidence>
<evidence type="ECO:0000256" key="1">
    <source>
        <dbReference type="SAM" id="Phobius"/>
    </source>
</evidence>
<evidence type="ECO:0000313" key="2">
    <source>
        <dbReference type="EMBL" id="AAM00775.1"/>
    </source>
</evidence>
<dbReference type="Pfam" id="PF25750">
    <property type="entry name" value="CMV_UL148C"/>
    <property type="match status" value="1"/>
</dbReference>
<dbReference type="EMBL" id="AF480884">
    <property type="protein sequence ID" value="AAM00775.1"/>
    <property type="molecule type" value="Genomic_DNA"/>
</dbReference>
<dbReference type="EMBL" id="MZ151943">
    <property type="protein sequence ID" value="QXV67889.1"/>
    <property type="molecule type" value="Genomic_DNA"/>
</dbReference>
<dbReference type="InterPro" id="IPR058045">
    <property type="entry name" value="UL148C"/>
</dbReference>
<feature type="transmembrane region" description="Helical" evidence="1">
    <location>
        <begin position="35"/>
        <end position="54"/>
    </location>
</feature>
<feature type="transmembrane region" description="Helical" evidence="1">
    <location>
        <begin position="7"/>
        <end position="29"/>
    </location>
</feature>
<reference evidence="3" key="2">
    <citation type="submission" date="2021-05" db="EMBL/GenBank/DDBJ databases">
        <title>Cloning and multi-omic analysis of chimpanzee cytomegalovirus: a resource for comparative functional genomics.</title>
        <authorList>
            <person name="Phan Q.V."/>
        </authorList>
    </citation>
    <scope>NUCLEOTIDE SEQUENCE</scope>
    <source>
        <strain evidence="3">Heberling</strain>
    </source>
</reference>
<dbReference type="Proteomes" id="UP000099188">
    <property type="component" value="Segment"/>
</dbReference>
<keyword evidence="1" id="KW-1133">Transmembrane helix</keyword>
<sequence>MWPFTVLLAVTYLLGLTFWLELFCLFSTALFDREIAWAIFVRMLVLGVVLDAGASVSHTFIRCLAYERAFAVPVAFASP</sequence>
<name>Q8QRW3_9BETA</name>
<accession>Q8QRW3</accession>
<protein>
    <submittedName>
        <fullName evidence="2">Protein UL148C</fullName>
    </submittedName>
</protein>
<proteinExistence type="predicted"/>
<evidence type="ECO:0000313" key="4">
    <source>
        <dbReference type="Proteomes" id="UP000099188"/>
    </source>
</evidence>
<keyword evidence="1" id="KW-0812">Transmembrane</keyword>
<keyword evidence="4" id="KW-1185">Reference proteome</keyword>
<dbReference type="KEGG" id="vg:935595"/>
<gene>
    <name evidence="2" type="primary">UL148C</name>
    <name evidence="2" type="ORF">CCMVgp127</name>
</gene>